<evidence type="ECO:0000256" key="2">
    <source>
        <dbReference type="ARBA" id="ARBA00006464"/>
    </source>
</evidence>
<name>A0A1J4TBM9_9BACT</name>
<evidence type="ECO:0000256" key="4">
    <source>
        <dbReference type="ARBA" id="ARBA00022692"/>
    </source>
</evidence>
<evidence type="ECO:0000259" key="8">
    <source>
        <dbReference type="Pfam" id="PF02397"/>
    </source>
</evidence>
<dbReference type="InterPro" id="IPR017475">
    <property type="entry name" value="EPS_sugar_tfrase"/>
</dbReference>
<feature type="domain" description="Bacterial sugar transferase" evidence="8">
    <location>
        <begin position="271"/>
        <end position="452"/>
    </location>
</feature>
<reference evidence="9 10" key="1">
    <citation type="journal article" date="2016" name="Environ. Microbiol.">
        <title>Genomic resolution of a cold subsurface aquifer community provides metabolic insights for novel microbes adapted to high CO concentrations.</title>
        <authorList>
            <person name="Probst A.J."/>
            <person name="Castelle C.J."/>
            <person name="Singh A."/>
            <person name="Brown C.T."/>
            <person name="Anantharaman K."/>
            <person name="Sharon I."/>
            <person name="Hug L.A."/>
            <person name="Burstein D."/>
            <person name="Emerson J.B."/>
            <person name="Thomas B.C."/>
            <person name="Banfield J.F."/>
        </authorList>
    </citation>
    <scope>NUCLEOTIDE SEQUENCE [LARGE SCALE GENOMIC DNA]</scope>
    <source>
        <strain evidence="9">CG1_02_41_21</strain>
    </source>
</reference>
<evidence type="ECO:0000256" key="6">
    <source>
        <dbReference type="ARBA" id="ARBA00023136"/>
    </source>
</evidence>
<proteinExistence type="inferred from homology"/>
<feature type="transmembrane region" description="Helical" evidence="7">
    <location>
        <begin position="78"/>
        <end position="97"/>
    </location>
</feature>
<dbReference type="GO" id="GO:0016020">
    <property type="term" value="C:membrane"/>
    <property type="evidence" value="ECO:0007669"/>
    <property type="project" value="UniProtKB-SubCell"/>
</dbReference>
<accession>A0A1J4TBM9</accession>
<dbReference type="EMBL" id="MNUV01000010">
    <property type="protein sequence ID" value="OIO08291.1"/>
    <property type="molecule type" value="Genomic_DNA"/>
</dbReference>
<dbReference type="Gene3D" id="3.40.50.720">
    <property type="entry name" value="NAD(P)-binding Rossmann-like Domain"/>
    <property type="match status" value="1"/>
</dbReference>
<dbReference type="PANTHER" id="PTHR30576:SF0">
    <property type="entry name" value="UNDECAPRENYL-PHOSPHATE N-ACETYLGALACTOSAMINYL 1-PHOSPHATE TRANSFERASE-RELATED"/>
    <property type="match status" value="1"/>
</dbReference>
<dbReference type="AlphaFoldDB" id="A0A1J4TBM9"/>
<sequence length="457" mass="53231">MIKSKLKQIILLLGDIAIFYLALYLALYLRYWDKPHSELWEQNSAAFTWVFLVWLLVFYIGNLYDLKNFVHKGRLVEKYLQSLAIALVLSIIFFYLFPYNNISPKTNLVIFAGVFSGLFLAWRFFFSYLLKNRLPKNNLGVIGYHPHLAELIKEFKSNPHLGYDIKFVILNEGETIDPSIRELVDIFDENDGLEELSSKYKITNIILAKDVNSSPELKRRLFNCLPLGISYTTLSNFYEKITDRVPLEIIGQSWFLENLDLADKKIFEFIKRSFDLILAIIFLLVTLPFWPFILLAIKLSSAGPVFFSQYRMGQNNIPFKMYKFRTMRTANNNYALTVQNDKRITGVGKIMRQTRLDEIPQLINIIKGQMSFIGPRPERPEFIAELKENVPFFDIRTLVKPGISGWDQISGEYHSASVADTMKKLQYDLFYIKNRSLYLDITIILKTIKTIIAHQGR</sequence>
<evidence type="ECO:0000256" key="7">
    <source>
        <dbReference type="SAM" id="Phobius"/>
    </source>
</evidence>
<feature type="transmembrane region" description="Helical" evidence="7">
    <location>
        <begin position="109"/>
        <end position="130"/>
    </location>
</feature>
<keyword evidence="3" id="KW-0808">Transferase</keyword>
<organism evidence="9 10">
    <name type="scientific">Candidatus Falkowbacteria bacterium CG1_02_41_21</name>
    <dbReference type="NCBI Taxonomy" id="1805147"/>
    <lineage>
        <taxon>Bacteria</taxon>
        <taxon>Candidatus Falkowiibacteriota</taxon>
    </lineage>
</organism>
<evidence type="ECO:0000313" key="10">
    <source>
        <dbReference type="Proteomes" id="UP000182860"/>
    </source>
</evidence>
<comment type="caution">
    <text evidence="9">The sequence shown here is derived from an EMBL/GenBank/DDBJ whole genome shotgun (WGS) entry which is preliminary data.</text>
</comment>
<keyword evidence="5 7" id="KW-1133">Transmembrane helix</keyword>
<comment type="subcellular location">
    <subcellularLocation>
        <location evidence="1">Membrane</location>
        <topology evidence="1">Multi-pass membrane protein</topology>
    </subcellularLocation>
</comment>
<dbReference type="GO" id="GO:0016780">
    <property type="term" value="F:phosphotransferase activity, for other substituted phosphate groups"/>
    <property type="evidence" value="ECO:0007669"/>
    <property type="project" value="TreeGrafter"/>
</dbReference>
<keyword evidence="4 7" id="KW-0812">Transmembrane</keyword>
<protein>
    <recommendedName>
        <fullName evidence="8">Bacterial sugar transferase domain-containing protein</fullName>
    </recommendedName>
</protein>
<evidence type="ECO:0000256" key="3">
    <source>
        <dbReference type="ARBA" id="ARBA00022679"/>
    </source>
</evidence>
<dbReference type="PANTHER" id="PTHR30576">
    <property type="entry name" value="COLANIC BIOSYNTHESIS UDP-GLUCOSE LIPID CARRIER TRANSFERASE"/>
    <property type="match status" value="1"/>
</dbReference>
<dbReference type="Proteomes" id="UP000182860">
    <property type="component" value="Unassembled WGS sequence"/>
</dbReference>
<evidence type="ECO:0000256" key="5">
    <source>
        <dbReference type="ARBA" id="ARBA00022989"/>
    </source>
</evidence>
<feature type="transmembrane region" description="Helical" evidence="7">
    <location>
        <begin position="274"/>
        <end position="297"/>
    </location>
</feature>
<comment type="similarity">
    <text evidence="2">Belongs to the bacterial sugar transferase family.</text>
</comment>
<dbReference type="InterPro" id="IPR003362">
    <property type="entry name" value="Bact_transf"/>
</dbReference>
<evidence type="ECO:0000256" key="1">
    <source>
        <dbReference type="ARBA" id="ARBA00004141"/>
    </source>
</evidence>
<feature type="transmembrane region" description="Helical" evidence="7">
    <location>
        <begin position="47"/>
        <end position="66"/>
    </location>
</feature>
<evidence type="ECO:0000313" key="9">
    <source>
        <dbReference type="EMBL" id="OIO08291.1"/>
    </source>
</evidence>
<gene>
    <name evidence="9" type="ORF">AUJ35_00525</name>
</gene>
<dbReference type="NCBIfam" id="TIGR03025">
    <property type="entry name" value="EPS_sugtrans"/>
    <property type="match status" value="1"/>
</dbReference>
<dbReference type="Pfam" id="PF02397">
    <property type="entry name" value="Bac_transf"/>
    <property type="match status" value="1"/>
</dbReference>
<feature type="transmembrane region" description="Helical" evidence="7">
    <location>
        <begin position="9"/>
        <end position="27"/>
    </location>
</feature>
<keyword evidence="6 7" id="KW-0472">Membrane</keyword>